<feature type="domain" description="LEM-like" evidence="2">
    <location>
        <begin position="5"/>
        <end position="48"/>
    </location>
</feature>
<evidence type="ECO:0000313" key="4">
    <source>
        <dbReference type="Proteomes" id="UP000824540"/>
    </source>
</evidence>
<reference evidence="3" key="1">
    <citation type="thesis" date="2021" institute="BYU ScholarsArchive" country="Provo, UT, USA">
        <title>Applications of and Algorithms for Genome Assembly and Genomic Analyses with an Emphasis on Marine Teleosts.</title>
        <authorList>
            <person name="Pickett B.D."/>
        </authorList>
    </citation>
    <scope>NUCLEOTIDE SEQUENCE</scope>
    <source>
        <strain evidence="3">HI-2016</strain>
    </source>
</reference>
<evidence type="ECO:0000313" key="3">
    <source>
        <dbReference type="EMBL" id="KAG9339735.1"/>
    </source>
</evidence>
<dbReference type="PANTHER" id="PTHR12019">
    <property type="entry name" value="LAMINA-ASSOCIATED POLYPEPTIDE THYMOPOIETIN"/>
    <property type="match status" value="1"/>
</dbReference>
<proteinExistence type="predicted"/>
<sequence>MPVFVEDPAQFSKQRLKSELVANNVALPAGESKKHVYLELYMKHVSTKRAPDFSSDEEDQVQDAGSPLSLHGRACPPQTWLENAAE</sequence>
<comment type="caution">
    <text evidence="3">The sequence shown here is derived from an EMBL/GenBank/DDBJ whole genome shotgun (WGS) entry which is preliminary data.</text>
</comment>
<dbReference type="FunFam" id="1.10.720.40:FF:000001">
    <property type="entry name" value="LEM domain containing 2, isoform CRA_a"/>
    <property type="match status" value="1"/>
</dbReference>
<dbReference type="EMBL" id="JAFBMS010000051">
    <property type="protein sequence ID" value="KAG9339735.1"/>
    <property type="molecule type" value="Genomic_DNA"/>
</dbReference>
<evidence type="ECO:0000256" key="1">
    <source>
        <dbReference type="SAM" id="MobiDB-lite"/>
    </source>
</evidence>
<dbReference type="OrthoDB" id="6363067at2759"/>
<dbReference type="InterPro" id="IPR011015">
    <property type="entry name" value="LEM/LEM-like_dom_sf"/>
</dbReference>
<feature type="region of interest" description="Disordered" evidence="1">
    <location>
        <begin position="49"/>
        <end position="86"/>
    </location>
</feature>
<dbReference type="InterPro" id="IPR013146">
    <property type="entry name" value="LEM-like_dom"/>
</dbReference>
<protein>
    <recommendedName>
        <fullName evidence="2">LEM-like domain-containing protein</fullName>
    </recommendedName>
</protein>
<dbReference type="PROSITE" id="PS50955">
    <property type="entry name" value="LEM_LIKE"/>
    <property type="match status" value="1"/>
</dbReference>
<gene>
    <name evidence="3" type="ORF">JZ751_023382</name>
</gene>
<dbReference type="AlphaFoldDB" id="A0A8T2NH53"/>
<dbReference type="Pfam" id="PF08198">
    <property type="entry name" value="Thymopoietin"/>
    <property type="match status" value="1"/>
</dbReference>
<dbReference type="PANTHER" id="PTHR12019:SF22">
    <property type="entry name" value="LAMINA-ASSOCIATED POLYPEPTIDE 2, ISOFORMS BETA_GAMMA"/>
    <property type="match status" value="1"/>
</dbReference>
<dbReference type="SUPFAM" id="SSF63451">
    <property type="entry name" value="LEM domain"/>
    <property type="match status" value="1"/>
</dbReference>
<dbReference type="GO" id="GO:0003677">
    <property type="term" value="F:DNA binding"/>
    <property type="evidence" value="ECO:0007669"/>
    <property type="project" value="InterPro"/>
</dbReference>
<keyword evidence="4" id="KW-1185">Reference proteome</keyword>
<dbReference type="SMART" id="SM01261">
    <property type="entry name" value="Thymopoietin"/>
    <property type="match status" value="1"/>
</dbReference>
<dbReference type="Proteomes" id="UP000824540">
    <property type="component" value="Unassembled WGS sequence"/>
</dbReference>
<dbReference type="InterPro" id="IPR051656">
    <property type="entry name" value="LEM_domain"/>
</dbReference>
<evidence type="ECO:0000259" key="2">
    <source>
        <dbReference type="PROSITE" id="PS50955"/>
    </source>
</evidence>
<accession>A0A8T2NH53</accession>
<name>A0A8T2NH53_9TELE</name>
<organism evidence="3 4">
    <name type="scientific">Albula glossodonta</name>
    <name type="common">roundjaw bonefish</name>
    <dbReference type="NCBI Taxonomy" id="121402"/>
    <lineage>
        <taxon>Eukaryota</taxon>
        <taxon>Metazoa</taxon>
        <taxon>Chordata</taxon>
        <taxon>Craniata</taxon>
        <taxon>Vertebrata</taxon>
        <taxon>Euteleostomi</taxon>
        <taxon>Actinopterygii</taxon>
        <taxon>Neopterygii</taxon>
        <taxon>Teleostei</taxon>
        <taxon>Albuliformes</taxon>
        <taxon>Albulidae</taxon>
        <taxon>Albula</taxon>
    </lineage>
</organism>
<dbReference type="Gene3D" id="1.10.720.40">
    <property type="match status" value="1"/>
</dbReference>